<keyword evidence="3" id="KW-1185">Reference proteome</keyword>
<proteinExistence type="predicted"/>
<protein>
    <submittedName>
        <fullName evidence="2">Uncharacterized protein</fullName>
    </submittedName>
</protein>
<dbReference type="Proteomes" id="UP000078492">
    <property type="component" value="Unassembled WGS sequence"/>
</dbReference>
<evidence type="ECO:0000313" key="2">
    <source>
        <dbReference type="EMBL" id="KYN16557.1"/>
    </source>
</evidence>
<dbReference type="AlphaFoldDB" id="A0A151J3C1"/>
<reference evidence="2 3" key="1">
    <citation type="submission" date="2015-09" db="EMBL/GenBank/DDBJ databases">
        <title>Trachymyrmex cornetzi WGS genome.</title>
        <authorList>
            <person name="Nygaard S."/>
            <person name="Hu H."/>
            <person name="Boomsma J."/>
            <person name="Zhang G."/>
        </authorList>
    </citation>
    <scope>NUCLEOTIDE SEQUENCE [LARGE SCALE GENOMIC DNA]</scope>
    <source>
        <strain evidence="2">Tcor2-1</strain>
        <tissue evidence="2">Whole body</tissue>
    </source>
</reference>
<organism evidence="2 3">
    <name type="scientific">Trachymyrmex cornetzi</name>
    <dbReference type="NCBI Taxonomy" id="471704"/>
    <lineage>
        <taxon>Eukaryota</taxon>
        <taxon>Metazoa</taxon>
        <taxon>Ecdysozoa</taxon>
        <taxon>Arthropoda</taxon>
        <taxon>Hexapoda</taxon>
        <taxon>Insecta</taxon>
        <taxon>Pterygota</taxon>
        <taxon>Neoptera</taxon>
        <taxon>Endopterygota</taxon>
        <taxon>Hymenoptera</taxon>
        <taxon>Apocrita</taxon>
        <taxon>Aculeata</taxon>
        <taxon>Formicoidea</taxon>
        <taxon>Formicidae</taxon>
        <taxon>Myrmicinae</taxon>
        <taxon>Trachymyrmex</taxon>
    </lineage>
</organism>
<feature type="region of interest" description="Disordered" evidence="1">
    <location>
        <begin position="114"/>
        <end position="141"/>
    </location>
</feature>
<dbReference type="EMBL" id="KQ980325">
    <property type="protein sequence ID" value="KYN16557.1"/>
    <property type="molecule type" value="Genomic_DNA"/>
</dbReference>
<evidence type="ECO:0000313" key="3">
    <source>
        <dbReference type="Proteomes" id="UP000078492"/>
    </source>
</evidence>
<gene>
    <name evidence="2" type="ORF">ALC57_11190</name>
</gene>
<sequence>LGFCFSNLSGTLKPFGQGSHCEFFSLLFTECIRTCVCIYRAPATTDDDGDREDDSGALTKPLCIRSTKREKSKKRACYPLCLPHRADDRSHCSPSSRRPIGSLITILLSLAPAEDEGVRPDGRESVKHRPEKRGEENQAGG</sequence>
<evidence type="ECO:0000256" key="1">
    <source>
        <dbReference type="SAM" id="MobiDB-lite"/>
    </source>
</evidence>
<feature type="non-terminal residue" evidence="2">
    <location>
        <position position="1"/>
    </location>
</feature>
<accession>A0A151J3C1</accession>
<name>A0A151J3C1_9HYME</name>
<feature type="compositionally biased region" description="Basic and acidic residues" evidence="1">
    <location>
        <begin position="116"/>
        <end position="141"/>
    </location>
</feature>